<feature type="domain" description="RING-type" evidence="6">
    <location>
        <begin position="256"/>
        <end position="299"/>
    </location>
</feature>
<sequence length="399" mass="44695">MVLRMGLFRLPSFRSSDDAASSNVTADGENNNNNNNNIPSRQPRLSTLLSRSTAPRHQRQQDRNNRPNDETVAQLRQRQMQQDRAFRAAARTSLRQGDSMRVGRQRGWWPGESEDVRKKRADLKFRAMEDLREETFVVTEDNLEWTFDEDDENYTAQEQRVEDNEDNDGLIQQVIENSNNAITNNTDNIRSISSSTNDSESPKQRPSSPEAEEDDDDDDDIHTQIMIEPKCYLILPPTITKQFPTHINNGRTENECAICFSEYDVGDVVICSKYCCHAFHQECVLDWFSQDKTKCPSCRSKFWEPRGDKVKKRSGGVLGGSGDNGRVGDEGEERENTSNANRERGDTTDTADMTMSDPSTNGGSSFDSEGSSTALAPVVEDSAVVEEVTSGLSALAVGN</sequence>
<dbReference type="InterPro" id="IPR001841">
    <property type="entry name" value="Znf_RING"/>
</dbReference>
<evidence type="ECO:0000256" key="2">
    <source>
        <dbReference type="ARBA" id="ARBA00022771"/>
    </source>
</evidence>
<dbReference type="Pfam" id="PF13639">
    <property type="entry name" value="zf-RING_2"/>
    <property type="match status" value="1"/>
</dbReference>
<reference evidence="7 8" key="1">
    <citation type="journal article" date="2004" name="Science">
        <title>The genome of the diatom Thalassiosira pseudonana: ecology, evolution, and metabolism.</title>
        <authorList>
            <person name="Armbrust E.V."/>
            <person name="Berges J.A."/>
            <person name="Bowler C."/>
            <person name="Green B.R."/>
            <person name="Martinez D."/>
            <person name="Putnam N.H."/>
            <person name="Zhou S."/>
            <person name="Allen A.E."/>
            <person name="Apt K.E."/>
            <person name="Bechner M."/>
            <person name="Brzezinski M.A."/>
            <person name="Chaal B.K."/>
            <person name="Chiovitti A."/>
            <person name="Davis A.K."/>
            <person name="Demarest M.S."/>
            <person name="Detter J.C."/>
            <person name="Glavina T."/>
            <person name="Goodstein D."/>
            <person name="Hadi M.Z."/>
            <person name="Hellsten U."/>
            <person name="Hildebrand M."/>
            <person name="Jenkins B.D."/>
            <person name="Jurka J."/>
            <person name="Kapitonov V.V."/>
            <person name="Kroger N."/>
            <person name="Lau W.W."/>
            <person name="Lane T.W."/>
            <person name="Larimer F.W."/>
            <person name="Lippmeier J.C."/>
            <person name="Lucas S."/>
            <person name="Medina M."/>
            <person name="Montsant A."/>
            <person name="Obornik M."/>
            <person name="Parker M.S."/>
            <person name="Palenik B."/>
            <person name="Pazour G.J."/>
            <person name="Richardson P.M."/>
            <person name="Rynearson T.A."/>
            <person name="Saito M.A."/>
            <person name="Schwartz D.C."/>
            <person name="Thamatrakoln K."/>
            <person name="Valentin K."/>
            <person name="Vardi A."/>
            <person name="Wilkerson F.P."/>
            <person name="Rokhsar D.S."/>
        </authorList>
    </citation>
    <scope>NUCLEOTIDE SEQUENCE [LARGE SCALE GENOMIC DNA]</scope>
    <source>
        <strain evidence="7 8">CCMP1335</strain>
    </source>
</reference>
<feature type="compositionally biased region" description="Polar residues" evidence="5">
    <location>
        <begin position="190"/>
        <end position="207"/>
    </location>
</feature>
<feature type="region of interest" description="Disordered" evidence="5">
    <location>
        <begin position="13"/>
        <end position="82"/>
    </location>
</feature>
<evidence type="ECO:0000256" key="1">
    <source>
        <dbReference type="ARBA" id="ARBA00022723"/>
    </source>
</evidence>
<dbReference type="SMART" id="SM00184">
    <property type="entry name" value="RING"/>
    <property type="match status" value="1"/>
</dbReference>
<feature type="compositionally biased region" description="Gly residues" evidence="5">
    <location>
        <begin position="316"/>
        <end position="325"/>
    </location>
</feature>
<organism evidence="7 8">
    <name type="scientific">Thalassiosira pseudonana</name>
    <name type="common">Marine diatom</name>
    <name type="synonym">Cyclotella nana</name>
    <dbReference type="NCBI Taxonomy" id="35128"/>
    <lineage>
        <taxon>Eukaryota</taxon>
        <taxon>Sar</taxon>
        <taxon>Stramenopiles</taxon>
        <taxon>Ochrophyta</taxon>
        <taxon>Bacillariophyta</taxon>
        <taxon>Coscinodiscophyceae</taxon>
        <taxon>Thalassiosirophycidae</taxon>
        <taxon>Thalassiosirales</taxon>
        <taxon>Thalassiosiraceae</taxon>
        <taxon>Thalassiosira</taxon>
    </lineage>
</organism>
<feature type="compositionally biased region" description="Polar residues" evidence="5">
    <location>
        <begin position="361"/>
        <end position="374"/>
    </location>
</feature>
<dbReference type="STRING" id="35128.B8LCG6"/>
<dbReference type="Proteomes" id="UP000001449">
    <property type="component" value="Chromosome 16"/>
</dbReference>
<dbReference type="GO" id="GO:0008270">
    <property type="term" value="F:zinc ion binding"/>
    <property type="evidence" value="ECO:0007669"/>
    <property type="project" value="UniProtKB-KW"/>
</dbReference>
<name>B8LCG6_THAPS</name>
<evidence type="ECO:0000256" key="3">
    <source>
        <dbReference type="ARBA" id="ARBA00022833"/>
    </source>
</evidence>
<proteinExistence type="predicted"/>
<feature type="region of interest" description="Disordered" evidence="5">
    <location>
        <begin position="309"/>
        <end position="378"/>
    </location>
</feature>
<dbReference type="PROSITE" id="PS50089">
    <property type="entry name" value="ZF_RING_2"/>
    <property type="match status" value="1"/>
</dbReference>
<evidence type="ECO:0000256" key="4">
    <source>
        <dbReference type="PROSITE-ProRule" id="PRU00175"/>
    </source>
</evidence>
<dbReference type="eggNOG" id="ENOG502RUM8">
    <property type="taxonomic scope" value="Eukaryota"/>
</dbReference>
<keyword evidence="3" id="KW-0862">Zinc</keyword>
<feature type="compositionally biased region" description="Polar residues" evidence="5">
    <location>
        <begin position="18"/>
        <end position="29"/>
    </location>
</feature>
<feature type="compositionally biased region" description="Low complexity" evidence="5">
    <location>
        <begin position="177"/>
        <end position="189"/>
    </location>
</feature>
<keyword evidence="2 4" id="KW-0863">Zinc-finger</keyword>
<dbReference type="RefSeq" id="XP_002296780.1">
    <property type="nucleotide sequence ID" value="XM_002296744.1"/>
</dbReference>
<dbReference type="GO" id="GO:0061630">
    <property type="term" value="F:ubiquitin protein ligase activity"/>
    <property type="evidence" value="ECO:0000318"/>
    <property type="project" value="GO_Central"/>
</dbReference>
<dbReference type="PaxDb" id="35128-Thaps25122"/>
<keyword evidence="8" id="KW-1185">Reference proteome</keyword>
<dbReference type="KEGG" id="tps:THAPSDRAFT_25122"/>
<reference evidence="7 8" key="2">
    <citation type="journal article" date="2008" name="Nature">
        <title>The Phaeodactylum genome reveals the evolutionary history of diatom genomes.</title>
        <authorList>
            <person name="Bowler C."/>
            <person name="Allen A.E."/>
            <person name="Badger J.H."/>
            <person name="Grimwood J."/>
            <person name="Jabbari K."/>
            <person name="Kuo A."/>
            <person name="Maheswari U."/>
            <person name="Martens C."/>
            <person name="Maumus F."/>
            <person name="Otillar R.P."/>
            <person name="Rayko E."/>
            <person name="Salamov A."/>
            <person name="Vandepoele K."/>
            <person name="Beszteri B."/>
            <person name="Gruber A."/>
            <person name="Heijde M."/>
            <person name="Katinka M."/>
            <person name="Mock T."/>
            <person name="Valentin K."/>
            <person name="Verret F."/>
            <person name="Berges J.A."/>
            <person name="Brownlee C."/>
            <person name="Cadoret J.P."/>
            <person name="Chiovitti A."/>
            <person name="Choi C.J."/>
            <person name="Coesel S."/>
            <person name="De Martino A."/>
            <person name="Detter J.C."/>
            <person name="Durkin C."/>
            <person name="Falciatore A."/>
            <person name="Fournet J."/>
            <person name="Haruta M."/>
            <person name="Huysman M.J."/>
            <person name="Jenkins B.D."/>
            <person name="Jiroutova K."/>
            <person name="Jorgensen R.E."/>
            <person name="Joubert Y."/>
            <person name="Kaplan A."/>
            <person name="Kroger N."/>
            <person name="Kroth P.G."/>
            <person name="La Roche J."/>
            <person name="Lindquist E."/>
            <person name="Lommer M."/>
            <person name="Martin-Jezequel V."/>
            <person name="Lopez P.J."/>
            <person name="Lucas S."/>
            <person name="Mangogna M."/>
            <person name="McGinnis K."/>
            <person name="Medlin L.K."/>
            <person name="Montsant A."/>
            <person name="Oudot-Le Secq M.P."/>
            <person name="Napoli C."/>
            <person name="Obornik M."/>
            <person name="Parker M.S."/>
            <person name="Petit J.L."/>
            <person name="Porcel B.M."/>
            <person name="Poulsen N."/>
            <person name="Robison M."/>
            <person name="Rychlewski L."/>
            <person name="Rynearson T.A."/>
            <person name="Schmutz J."/>
            <person name="Shapiro H."/>
            <person name="Siaut M."/>
            <person name="Stanley M."/>
            <person name="Sussman M.R."/>
            <person name="Taylor A.R."/>
            <person name="Vardi A."/>
            <person name="von Dassow P."/>
            <person name="Vyverman W."/>
            <person name="Willis A."/>
            <person name="Wyrwicz L.S."/>
            <person name="Rokhsar D.S."/>
            <person name="Weissenbach J."/>
            <person name="Armbrust E.V."/>
            <person name="Green B.R."/>
            <person name="Van de Peer Y."/>
            <person name="Grigoriev I.V."/>
        </authorList>
    </citation>
    <scope>NUCLEOTIDE SEQUENCE [LARGE SCALE GENOMIC DNA]</scope>
    <source>
        <strain evidence="7 8">CCMP1335</strain>
    </source>
</reference>
<dbReference type="HOGENOM" id="CLU_691695_0_0_1"/>
<protein>
    <recommendedName>
        <fullName evidence="6">RING-type domain-containing protein</fullName>
    </recommendedName>
</protein>
<feature type="compositionally biased region" description="Low complexity" evidence="5">
    <location>
        <begin position="348"/>
        <end position="360"/>
    </location>
</feature>
<feature type="compositionally biased region" description="Basic and acidic residues" evidence="5">
    <location>
        <begin position="59"/>
        <end position="69"/>
    </location>
</feature>
<evidence type="ECO:0000313" key="8">
    <source>
        <dbReference type="Proteomes" id="UP000001449"/>
    </source>
</evidence>
<accession>B8LCG6</accession>
<dbReference type="PANTHER" id="PTHR45969">
    <property type="entry name" value="RING ZINC FINGER PROTEIN-RELATED"/>
    <property type="match status" value="1"/>
</dbReference>
<dbReference type="Gene3D" id="3.30.40.10">
    <property type="entry name" value="Zinc/RING finger domain, C3HC4 (zinc finger)"/>
    <property type="match status" value="1"/>
</dbReference>
<dbReference type="AlphaFoldDB" id="B8LCG6"/>
<feature type="compositionally biased region" description="Polar residues" evidence="5">
    <location>
        <begin position="38"/>
        <end position="55"/>
    </location>
</feature>
<dbReference type="PANTHER" id="PTHR45969:SF69">
    <property type="entry name" value="FINGER DOMAIN PROTEIN, PUTATIVE (AFU_ORTHOLOGUE AFUA_3G12190)-RELATED"/>
    <property type="match status" value="1"/>
</dbReference>
<keyword evidence="1" id="KW-0479">Metal-binding</keyword>
<dbReference type="GeneID" id="7442502"/>
<dbReference type="EMBL" id="DS999417">
    <property type="protein sequence ID" value="EED86981.1"/>
    <property type="molecule type" value="Genomic_DNA"/>
</dbReference>
<evidence type="ECO:0000259" key="6">
    <source>
        <dbReference type="PROSITE" id="PS50089"/>
    </source>
</evidence>
<gene>
    <name evidence="7" type="ORF">THAPSDRAFT_25122</name>
</gene>
<dbReference type="CDD" id="cd16448">
    <property type="entry name" value="RING-H2"/>
    <property type="match status" value="1"/>
</dbReference>
<evidence type="ECO:0000313" key="7">
    <source>
        <dbReference type="EMBL" id="EED86981.1"/>
    </source>
</evidence>
<dbReference type="InterPro" id="IPR013083">
    <property type="entry name" value="Znf_RING/FYVE/PHD"/>
</dbReference>
<evidence type="ECO:0000256" key="5">
    <source>
        <dbReference type="SAM" id="MobiDB-lite"/>
    </source>
</evidence>
<dbReference type="SUPFAM" id="SSF57850">
    <property type="entry name" value="RING/U-box"/>
    <property type="match status" value="1"/>
</dbReference>
<dbReference type="GO" id="GO:0006511">
    <property type="term" value="P:ubiquitin-dependent protein catabolic process"/>
    <property type="evidence" value="ECO:0000318"/>
    <property type="project" value="GO_Central"/>
</dbReference>
<feature type="region of interest" description="Disordered" evidence="5">
    <location>
        <begin position="177"/>
        <end position="218"/>
    </location>
</feature>
<dbReference type="InParanoid" id="B8LCG6"/>